<comment type="subcellular location">
    <subcellularLocation>
        <location evidence="1">Cell membrane</location>
        <topology evidence="1">Multi-pass membrane protein</topology>
    </subcellularLocation>
</comment>
<evidence type="ECO:0000256" key="7">
    <source>
        <dbReference type="SAM" id="Phobius"/>
    </source>
</evidence>
<evidence type="ECO:0000256" key="6">
    <source>
        <dbReference type="ARBA" id="ARBA00023136"/>
    </source>
</evidence>
<dbReference type="InterPro" id="IPR023408">
    <property type="entry name" value="MscS_beta-dom_sf"/>
</dbReference>
<comment type="caution">
    <text evidence="10">The sequence shown here is derived from an EMBL/GenBank/DDBJ whole genome shotgun (WGS) entry which is preliminary data.</text>
</comment>
<evidence type="ECO:0000256" key="3">
    <source>
        <dbReference type="ARBA" id="ARBA00022475"/>
    </source>
</evidence>
<feature type="domain" description="Mechanosensitive ion channel MscS" evidence="8">
    <location>
        <begin position="127"/>
        <end position="190"/>
    </location>
</feature>
<organism evidence="10 11">
    <name type="scientific">Lactobacillus colini</name>
    <dbReference type="NCBI Taxonomy" id="1819254"/>
    <lineage>
        <taxon>Bacteria</taxon>
        <taxon>Bacillati</taxon>
        <taxon>Bacillota</taxon>
        <taxon>Bacilli</taxon>
        <taxon>Lactobacillales</taxon>
        <taxon>Lactobacillaceae</taxon>
        <taxon>Lactobacillus</taxon>
    </lineage>
</organism>
<evidence type="ECO:0000256" key="4">
    <source>
        <dbReference type="ARBA" id="ARBA00022692"/>
    </source>
</evidence>
<dbReference type="InterPro" id="IPR045276">
    <property type="entry name" value="YbiO_bact"/>
</dbReference>
<keyword evidence="4 7" id="KW-0812">Transmembrane</keyword>
<keyword evidence="3" id="KW-1003">Cell membrane</keyword>
<dbReference type="Gene3D" id="2.30.30.60">
    <property type="match status" value="1"/>
</dbReference>
<keyword evidence="6 7" id="KW-0472">Membrane</keyword>
<proteinExistence type="inferred from homology"/>
<dbReference type="Pfam" id="PF00924">
    <property type="entry name" value="MS_channel_2nd"/>
    <property type="match status" value="1"/>
</dbReference>
<dbReference type="InterPro" id="IPR006685">
    <property type="entry name" value="MscS_channel_2nd"/>
</dbReference>
<dbReference type="Gene3D" id="1.10.287.1260">
    <property type="match status" value="1"/>
</dbReference>
<evidence type="ECO:0000259" key="8">
    <source>
        <dbReference type="Pfam" id="PF00924"/>
    </source>
</evidence>
<sequence length="283" mass="31796">MSNISSTLLKNIQKKKTQAIDINWDDIVHNLVSKSFQLIILSIVFFIIWRVGQRIIDNYILKNPRYSKKIYGRKRTISELVFNSFKYTILFFYLYELLSILGLPVGTLLASAGILSLALGMGAQGFVSDLVTGLTILSEGQYDVGDTVSINNYTGTVIGLGLRTTRLKDSNNTIIYIPNREITIVENITRGGIGFNIDLQVASDTDLKKVNQAIDIANHSLKNKFIHQIKKGPTIIGLIEQNSDSLTYRIHFQIFSASYEAAIKNAYFSAYIKELQKTEIKLS</sequence>
<dbReference type="PANTHER" id="PTHR30460">
    <property type="entry name" value="MODERATE CONDUCTANCE MECHANOSENSITIVE CHANNEL YBIO"/>
    <property type="match status" value="1"/>
</dbReference>
<keyword evidence="11" id="KW-1185">Reference proteome</keyword>
<evidence type="ECO:0000256" key="2">
    <source>
        <dbReference type="ARBA" id="ARBA00008017"/>
    </source>
</evidence>
<accession>A0ABS4MGX6</accession>
<dbReference type="InterPro" id="IPR049142">
    <property type="entry name" value="MS_channel_1st"/>
</dbReference>
<comment type="similarity">
    <text evidence="2">Belongs to the MscS (TC 1.A.23) family.</text>
</comment>
<dbReference type="Proteomes" id="UP001519292">
    <property type="component" value="Unassembled WGS sequence"/>
</dbReference>
<evidence type="ECO:0000313" key="10">
    <source>
        <dbReference type="EMBL" id="MBP2058579.1"/>
    </source>
</evidence>
<name>A0ABS4MGX6_9LACO</name>
<dbReference type="SUPFAM" id="SSF82861">
    <property type="entry name" value="Mechanosensitive channel protein MscS (YggB), transmembrane region"/>
    <property type="match status" value="1"/>
</dbReference>
<dbReference type="InterPro" id="IPR010920">
    <property type="entry name" value="LSM_dom_sf"/>
</dbReference>
<evidence type="ECO:0000313" key="11">
    <source>
        <dbReference type="Proteomes" id="UP001519292"/>
    </source>
</evidence>
<dbReference type="SUPFAM" id="SSF50182">
    <property type="entry name" value="Sm-like ribonucleoproteins"/>
    <property type="match status" value="1"/>
</dbReference>
<evidence type="ECO:0000256" key="5">
    <source>
        <dbReference type="ARBA" id="ARBA00022989"/>
    </source>
</evidence>
<feature type="domain" description="Mechanosensitive ion channel transmembrane helices 2/3" evidence="9">
    <location>
        <begin position="85"/>
        <end position="124"/>
    </location>
</feature>
<reference evidence="10 11" key="1">
    <citation type="submission" date="2021-03" db="EMBL/GenBank/DDBJ databases">
        <title>Genomic Encyclopedia of Type Strains, Phase IV (KMG-IV): sequencing the most valuable type-strain genomes for metagenomic binning, comparative biology and taxonomic classification.</title>
        <authorList>
            <person name="Goeker M."/>
        </authorList>
    </citation>
    <scope>NUCLEOTIDE SEQUENCE [LARGE SCALE GENOMIC DNA]</scope>
    <source>
        <strain evidence="10 11">DSM 101872</strain>
    </source>
</reference>
<dbReference type="InterPro" id="IPR011014">
    <property type="entry name" value="MscS_channel_TM-2"/>
</dbReference>
<protein>
    <submittedName>
        <fullName evidence="10">Small conductance mechanosensitive channel</fullName>
    </submittedName>
</protein>
<feature type="transmembrane region" description="Helical" evidence="7">
    <location>
        <begin position="36"/>
        <end position="56"/>
    </location>
</feature>
<dbReference type="PANTHER" id="PTHR30460:SF0">
    <property type="entry name" value="MODERATE CONDUCTANCE MECHANOSENSITIVE CHANNEL YBIO"/>
    <property type="match status" value="1"/>
</dbReference>
<dbReference type="RefSeq" id="WP_245328776.1">
    <property type="nucleotide sequence ID" value="NZ_JAGGLU010000011.1"/>
</dbReference>
<keyword evidence="5 7" id="KW-1133">Transmembrane helix</keyword>
<evidence type="ECO:0000256" key="1">
    <source>
        <dbReference type="ARBA" id="ARBA00004651"/>
    </source>
</evidence>
<dbReference type="Pfam" id="PF21088">
    <property type="entry name" value="MS_channel_1st"/>
    <property type="match status" value="1"/>
</dbReference>
<evidence type="ECO:0000259" key="9">
    <source>
        <dbReference type="Pfam" id="PF21088"/>
    </source>
</evidence>
<gene>
    <name evidence="10" type="ORF">J2Z60_001764</name>
</gene>
<dbReference type="EMBL" id="JAGGLU010000011">
    <property type="protein sequence ID" value="MBP2058579.1"/>
    <property type="molecule type" value="Genomic_DNA"/>
</dbReference>